<reference evidence="2" key="1">
    <citation type="submission" date="2024-05" db="EMBL/GenBank/DDBJ databases">
        <title>Alkalihalobacillus sp. strain MEB203 novel alkaliphilic bacterium from Lonar Lake, India.</title>
        <authorList>
            <person name="Joshi A."/>
            <person name="Thite S."/>
            <person name="Mengade P."/>
        </authorList>
    </citation>
    <scope>NUCLEOTIDE SEQUENCE</scope>
    <source>
        <strain evidence="2">MEB 203</strain>
    </source>
</reference>
<dbReference type="EMBL" id="JAOTPO010000005">
    <property type="protein sequence ID" value="MDE5413687.1"/>
    <property type="molecule type" value="Genomic_DNA"/>
</dbReference>
<evidence type="ECO:0000256" key="1">
    <source>
        <dbReference type="SAM" id="Phobius"/>
    </source>
</evidence>
<evidence type="ECO:0000313" key="2">
    <source>
        <dbReference type="EMBL" id="MDE5413687.1"/>
    </source>
</evidence>
<protein>
    <submittedName>
        <fullName evidence="2">Uncharacterized protein</fullName>
    </submittedName>
</protein>
<keyword evidence="1" id="KW-1133">Transmembrane helix</keyword>
<gene>
    <name evidence="2" type="ORF">N7Z68_09830</name>
</gene>
<dbReference type="RefSeq" id="WP_275118301.1">
    <property type="nucleotide sequence ID" value="NZ_JAOTPO010000005.1"/>
</dbReference>
<evidence type="ECO:0000313" key="3">
    <source>
        <dbReference type="Proteomes" id="UP001148125"/>
    </source>
</evidence>
<keyword evidence="1" id="KW-0472">Membrane</keyword>
<organism evidence="2 3">
    <name type="scientific">Alkalihalobacterium chitinilyticum</name>
    <dbReference type="NCBI Taxonomy" id="2980103"/>
    <lineage>
        <taxon>Bacteria</taxon>
        <taxon>Bacillati</taxon>
        <taxon>Bacillota</taxon>
        <taxon>Bacilli</taxon>
        <taxon>Bacillales</taxon>
        <taxon>Bacillaceae</taxon>
        <taxon>Alkalihalobacterium</taxon>
    </lineage>
</organism>
<keyword evidence="3" id="KW-1185">Reference proteome</keyword>
<comment type="caution">
    <text evidence="2">The sequence shown here is derived from an EMBL/GenBank/DDBJ whole genome shotgun (WGS) entry which is preliminary data.</text>
</comment>
<dbReference type="Proteomes" id="UP001148125">
    <property type="component" value="Unassembled WGS sequence"/>
</dbReference>
<name>A0ABT5VED2_9BACI</name>
<sequence length="136" mass="15441">MIFFFLFIGFHTVSAHKMIIIPGDDDGALKVLYEDGSFSTRTVVTVYDEKGNEIDSGPLDEQGAFYFDHNDAHFFVATDGLGHRTEWTVGEDVVVRSDPHRWIIGGAVFMVFVLISLIFYFRTRKRNINETGSVNQ</sequence>
<keyword evidence="1" id="KW-0812">Transmembrane</keyword>
<proteinExistence type="predicted"/>
<accession>A0ABT5VED2</accession>
<feature type="transmembrane region" description="Helical" evidence="1">
    <location>
        <begin position="102"/>
        <end position="121"/>
    </location>
</feature>